<dbReference type="AlphaFoldDB" id="A0A1Y0L0Z4"/>
<dbReference type="PROSITE" id="PS51095">
    <property type="entry name" value="PTS_EIIA_TYPE_3"/>
    <property type="match status" value="1"/>
</dbReference>
<evidence type="ECO:0000313" key="9">
    <source>
        <dbReference type="Proteomes" id="UP000231179"/>
    </source>
</evidence>
<gene>
    <name evidence="8" type="primary">celC</name>
    <name evidence="8" type="ORF">SCLAR_v1c07490</name>
</gene>
<evidence type="ECO:0000256" key="5">
    <source>
        <dbReference type="PIRSR" id="PIRSR000699-1"/>
    </source>
</evidence>
<evidence type="ECO:0000256" key="6">
    <source>
        <dbReference type="PIRSR" id="PIRSR000699-2"/>
    </source>
</evidence>
<sequence length="100" mass="11004">MSKINFEEISFQIIAYAGEAKGKAIQAAKQKDFNKAASLIAEAEKSYAIAAHSHMDVVSAEANGEKLCLTALFVHAEDQMLNVETIILLAKEFIEVYQKI</sequence>
<keyword evidence="6" id="KW-0479">Metal-binding</keyword>
<dbReference type="InterPro" id="IPR036542">
    <property type="entry name" value="PTS_IIA_lac/cel_sf"/>
</dbReference>
<evidence type="ECO:0000313" key="8">
    <source>
        <dbReference type="EMBL" id="ATX71066.1"/>
    </source>
</evidence>
<keyword evidence="4" id="KW-0598">Phosphotransferase system</keyword>
<dbReference type="GO" id="GO:0009401">
    <property type="term" value="P:phosphoenolpyruvate-dependent sugar phosphotransferase system"/>
    <property type="evidence" value="ECO:0007669"/>
    <property type="project" value="UniProtKB-KW"/>
</dbReference>
<keyword evidence="2" id="KW-0762">Sugar transport</keyword>
<organism evidence="8 9">
    <name type="scientific">Spiroplasma clarkii</name>
    <dbReference type="NCBI Taxonomy" id="2139"/>
    <lineage>
        <taxon>Bacteria</taxon>
        <taxon>Bacillati</taxon>
        <taxon>Mycoplasmatota</taxon>
        <taxon>Mollicutes</taxon>
        <taxon>Entomoplasmatales</taxon>
        <taxon>Spiroplasmataceae</taxon>
        <taxon>Spiroplasma</taxon>
    </lineage>
</organism>
<evidence type="ECO:0000256" key="4">
    <source>
        <dbReference type="ARBA" id="ARBA00022683"/>
    </source>
</evidence>
<name>A0A1Y0L0Z4_9MOLU</name>
<feature type="modified residue" description="Phosphohistidine; by HPr" evidence="7">
    <location>
        <position position="75"/>
    </location>
</feature>
<dbReference type="PANTHER" id="PTHR34382">
    <property type="entry name" value="PTS SYSTEM N,N'-DIACETYLCHITOBIOSE-SPECIFIC EIIA COMPONENT"/>
    <property type="match status" value="1"/>
</dbReference>
<dbReference type="InterPro" id="IPR003188">
    <property type="entry name" value="PTS_IIA_lac/cel"/>
</dbReference>
<evidence type="ECO:0000256" key="7">
    <source>
        <dbReference type="PROSITE-ProRule" id="PRU00418"/>
    </source>
</evidence>
<feature type="binding site" evidence="6">
    <location>
        <position position="78"/>
    </location>
    <ligand>
        <name>Mg(2+)</name>
        <dbReference type="ChEBI" id="CHEBI:18420"/>
        <note>ligand shared between all trimeric partners</note>
    </ligand>
</feature>
<dbReference type="Pfam" id="PF02255">
    <property type="entry name" value="PTS_IIA"/>
    <property type="match status" value="1"/>
</dbReference>
<dbReference type="OrthoDB" id="389577at2"/>
<protein>
    <submittedName>
        <fullName evidence="8">PTS system, cellobiose-specific IIA component</fullName>
    </submittedName>
</protein>
<evidence type="ECO:0000256" key="3">
    <source>
        <dbReference type="ARBA" id="ARBA00022679"/>
    </source>
</evidence>
<dbReference type="RefSeq" id="WP_100254604.1">
    <property type="nucleotide sequence ID" value="NZ_CP015819.1"/>
</dbReference>
<dbReference type="GO" id="GO:0046872">
    <property type="term" value="F:metal ion binding"/>
    <property type="evidence" value="ECO:0007669"/>
    <property type="project" value="UniProtKB-KW"/>
</dbReference>
<comment type="cofactor">
    <cofactor evidence="6">
        <name>Mg(2+)</name>
        <dbReference type="ChEBI" id="CHEBI:18420"/>
    </cofactor>
    <text evidence="6">Binds 1 Mg(2+) ion per trimer.</text>
</comment>
<keyword evidence="3" id="KW-0808">Transferase</keyword>
<reference evidence="8 9" key="1">
    <citation type="submission" date="2017-11" db="EMBL/GenBank/DDBJ databases">
        <title>Complete genome sequence of Spiroplasma clarkii CN-5 (DSM 19994).</title>
        <authorList>
            <person name="Tsai Y.-M."/>
            <person name="Chang A."/>
            <person name="Lo W.-S."/>
            <person name="Kuo C.-H."/>
        </authorList>
    </citation>
    <scope>NUCLEOTIDE SEQUENCE [LARGE SCALE GENOMIC DNA]</scope>
    <source>
        <strain evidence="8 9">CN-5</strain>
    </source>
</reference>
<dbReference type="SUPFAM" id="SSF46973">
    <property type="entry name" value="Enzyme IIa from lactose specific PTS, IIa-lac"/>
    <property type="match status" value="1"/>
</dbReference>
<dbReference type="KEGG" id="scla:SCLARK_001108"/>
<dbReference type="PANTHER" id="PTHR34382:SF10">
    <property type="entry name" value="PTS SYSTEM OLIGO-BETA-MANNOSIDE-SPECIFIC EIIA COMPONENT"/>
    <property type="match status" value="1"/>
</dbReference>
<dbReference type="PIRSF" id="PIRSF000699">
    <property type="entry name" value="PTS_IILac_III"/>
    <property type="match status" value="1"/>
</dbReference>
<proteinExistence type="predicted"/>
<keyword evidence="9" id="KW-1185">Reference proteome</keyword>
<evidence type="ECO:0000256" key="1">
    <source>
        <dbReference type="ARBA" id="ARBA00022448"/>
    </source>
</evidence>
<dbReference type="Proteomes" id="UP000231179">
    <property type="component" value="Chromosome"/>
</dbReference>
<dbReference type="GO" id="GO:0016740">
    <property type="term" value="F:transferase activity"/>
    <property type="evidence" value="ECO:0007669"/>
    <property type="project" value="UniProtKB-KW"/>
</dbReference>
<accession>A0A1Y0L0Z4</accession>
<feature type="active site" description="Tele-phosphohistidine intermediate" evidence="5">
    <location>
        <position position="75"/>
    </location>
</feature>
<keyword evidence="1" id="KW-0813">Transport</keyword>
<dbReference type="Gene3D" id="1.20.58.80">
    <property type="entry name" value="Phosphotransferase system, lactose/cellobiose-type IIA subunit"/>
    <property type="match status" value="1"/>
</dbReference>
<keyword evidence="6" id="KW-0460">Magnesium</keyword>
<evidence type="ECO:0000256" key="2">
    <source>
        <dbReference type="ARBA" id="ARBA00022597"/>
    </source>
</evidence>
<dbReference type="EMBL" id="CP024870">
    <property type="protein sequence ID" value="ATX71066.1"/>
    <property type="molecule type" value="Genomic_DNA"/>
</dbReference>